<dbReference type="AlphaFoldDB" id="S3D9L2"/>
<gene>
    <name evidence="4" type="ORF">GLAREA_10124</name>
</gene>
<dbReference type="InterPro" id="IPR013087">
    <property type="entry name" value="Znf_C2H2_type"/>
</dbReference>
<dbReference type="KEGG" id="glz:GLAREA_10124"/>
<accession>S3D9L2</accession>
<dbReference type="SMART" id="SM00355">
    <property type="entry name" value="ZnF_C2H2"/>
    <property type="match status" value="2"/>
</dbReference>
<evidence type="ECO:0000259" key="3">
    <source>
        <dbReference type="PROSITE" id="PS50157"/>
    </source>
</evidence>
<dbReference type="OrthoDB" id="3524154at2759"/>
<feature type="domain" description="C2H2-type" evidence="3">
    <location>
        <begin position="162"/>
        <end position="185"/>
    </location>
</feature>
<evidence type="ECO:0000256" key="2">
    <source>
        <dbReference type="SAM" id="MobiDB-lite"/>
    </source>
</evidence>
<reference evidence="4 5" key="1">
    <citation type="journal article" date="2013" name="BMC Genomics">
        <title>Genomics-driven discovery of the pneumocandin biosynthetic gene cluster in the fungus Glarea lozoyensis.</title>
        <authorList>
            <person name="Chen L."/>
            <person name="Yue Q."/>
            <person name="Zhang X."/>
            <person name="Xiang M."/>
            <person name="Wang C."/>
            <person name="Li S."/>
            <person name="Che Y."/>
            <person name="Ortiz-Lopez F.J."/>
            <person name="Bills G.F."/>
            <person name="Liu X."/>
            <person name="An Z."/>
        </authorList>
    </citation>
    <scope>NUCLEOTIDE SEQUENCE [LARGE SCALE GENOMIC DNA]</scope>
    <source>
        <strain evidence="5">ATCC 20868 / MF5171</strain>
    </source>
</reference>
<dbReference type="Proteomes" id="UP000016922">
    <property type="component" value="Unassembled WGS sequence"/>
</dbReference>
<feature type="compositionally biased region" description="Acidic residues" evidence="2">
    <location>
        <begin position="12"/>
        <end position="25"/>
    </location>
</feature>
<evidence type="ECO:0000256" key="1">
    <source>
        <dbReference type="PROSITE-ProRule" id="PRU00042"/>
    </source>
</evidence>
<dbReference type="HOGENOM" id="CLU_653920_0_0_1"/>
<evidence type="ECO:0000313" key="5">
    <source>
        <dbReference type="Proteomes" id="UP000016922"/>
    </source>
</evidence>
<keyword evidence="1" id="KW-0862">Zinc</keyword>
<keyword evidence="1" id="KW-0479">Metal-binding</keyword>
<protein>
    <recommendedName>
        <fullName evidence="3">C2H2-type domain-containing protein</fullName>
    </recommendedName>
</protein>
<dbReference type="GeneID" id="19469171"/>
<keyword evidence="1" id="KW-0863">Zinc-finger</keyword>
<dbReference type="PROSITE" id="PS50157">
    <property type="entry name" value="ZINC_FINGER_C2H2_2"/>
    <property type="match status" value="1"/>
</dbReference>
<dbReference type="Gene3D" id="3.30.160.60">
    <property type="entry name" value="Classic Zinc Finger"/>
    <property type="match status" value="1"/>
</dbReference>
<dbReference type="RefSeq" id="XP_008078365.1">
    <property type="nucleotide sequence ID" value="XM_008080174.1"/>
</dbReference>
<feature type="compositionally biased region" description="Basic and acidic residues" evidence="2">
    <location>
        <begin position="113"/>
        <end position="136"/>
    </location>
</feature>
<feature type="compositionally biased region" description="Basic and acidic residues" evidence="2">
    <location>
        <begin position="1"/>
        <end position="11"/>
    </location>
</feature>
<dbReference type="GO" id="GO:0008270">
    <property type="term" value="F:zinc ion binding"/>
    <property type="evidence" value="ECO:0007669"/>
    <property type="project" value="UniProtKB-KW"/>
</dbReference>
<sequence>MARDHPTHIEDGDGNEWDDGQDDNQDATQEHSNTEELAPLNQYEGWDSALPEIEETQPRSSVPVGHVPANPESQSYFHYYRTGQETRSDNHDYYYPPASGLDYSQMAPPQATAREHTESSSARLHAEPSTDSHDTSTRPAKKSSHRDKSGNVSKASKLASGKKCSVCSSSFRNNADLERHKRVVHGDVLKFKCDYRGCLHEYSPVRLDHYREHLEKFHKEDLPKGSNGYSDEWWAKWWAERDIREDWWRCNKCLTRVVKGNEWVCLNCSTYCSQERIDERESRFGNSMQSEPHVPTTTDYAPQANIPDSAYEEANRSQSNIPLAPVATTSALPDPSQDNVLHGWVEEVVMLERYVDIESGEEMYILCRDNNRRIVKRASEWSEGQIRPDGVNAEPCFVHRDQGGRIYWTKTFDVKGKGRR</sequence>
<name>S3D9L2_GLAL2</name>
<keyword evidence="5" id="KW-1185">Reference proteome</keyword>
<dbReference type="SUPFAM" id="SSF57667">
    <property type="entry name" value="beta-beta-alpha zinc fingers"/>
    <property type="match status" value="1"/>
</dbReference>
<feature type="region of interest" description="Disordered" evidence="2">
    <location>
        <begin position="1"/>
        <end position="157"/>
    </location>
</feature>
<evidence type="ECO:0000313" key="4">
    <source>
        <dbReference type="EMBL" id="EPE34430.1"/>
    </source>
</evidence>
<dbReference type="PROSITE" id="PS00028">
    <property type="entry name" value="ZINC_FINGER_C2H2_1"/>
    <property type="match status" value="1"/>
</dbReference>
<organism evidence="4 5">
    <name type="scientific">Glarea lozoyensis (strain ATCC 20868 / MF5171)</name>
    <dbReference type="NCBI Taxonomy" id="1116229"/>
    <lineage>
        <taxon>Eukaryota</taxon>
        <taxon>Fungi</taxon>
        <taxon>Dikarya</taxon>
        <taxon>Ascomycota</taxon>
        <taxon>Pezizomycotina</taxon>
        <taxon>Leotiomycetes</taxon>
        <taxon>Helotiales</taxon>
        <taxon>Helotiaceae</taxon>
        <taxon>Glarea</taxon>
    </lineage>
</organism>
<dbReference type="InterPro" id="IPR036236">
    <property type="entry name" value="Znf_C2H2_sf"/>
</dbReference>
<dbReference type="EMBL" id="KE145356">
    <property type="protein sequence ID" value="EPE34430.1"/>
    <property type="molecule type" value="Genomic_DNA"/>
</dbReference>
<proteinExistence type="predicted"/>